<proteinExistence type="predicted"/>
<comment type="caution">
    <text evidence="1">The sequence shown here is derived from an EMBL/GenBank/DDBJ whole genome shotgun (WGS) entry which is preliminary data.</text>
</comment>
<dbReference type="RefSeq" id="WP_109675438.1">
    <property type="nucleotide sequence ID" value="NZ_CP086615.1"/>
</dbReference>
<dbReference type="Proteomes" id="UP000245474">
    <property type="component" value="Unassembled WGS sequence"/>
</dbReference>
<dbReference type="Pfam" id="PF07040">
    <property type="entry name" value="DUF1326"/>
    <property type="match status" value="1"/>
</dbReference>
<name>A0A2U2N8B6_9GAMM</name>
<protein>
    <recommendedName>
        <fullName evidence="3">DUF1326 domain-containing protein</fullName>
    </recommendedName>
</protein>
<accession>A0A2U2N8B6</accession>
<evidence type="ECO:0008006" key="3">
    <source>
        <dbReference type="Google" id="ProtNLM"/>
    </source>
</evidence>
<evidence type="ECO:0000313" key="1">
    <source>
        <dbReference type="EMBL" id="PWG65396.1"/>
    </source>
</evidence>
<dbReference type="OrthoDB" id="340106at2"/>
<dbReference type="AlphaFoldDB" id="A0A2U2N8B6"/>
<keyword evidence="2" id="KW-1185">Reference proteome</keyword>
<reference evidence="1 2" key="1">
    <citation type="submission" date="2018-05" db="EMBL/GenBank/DDBJ databases">
        <title>Spiribacter halobius sp. nov., a moderately halophilic bacterium isolated from marine solar saltern.</title>
        <authorList>
            <person name="Zheng W.-S."/>
            <person name="Lu D.-C."/>
            <person name="Du Z.-J."/>
        </authorList>
    </citation>
    <scope>NUCLEOTIDE SEQUENCE [LARGE SCALE GENOMIC DNA]</scope>
    <source>
        <strain evidence="1 2">E85</strain>
    </source>
</reference>
<dbReference type="EMBL" id="QFFI01000002">
    <property type="protein sequence ID" value="PWG65396.1"/>
    <property type="molecule type" value="Genomic_DNA"/>
</dbReference>
<gene>
    <name evidence="1" type="ORF">DEM34_01240</name>
</gene>
<dbReference type="InterPro" id="IPR009758">
    <property type="entry name" value="DUF1326"/>
</dbReference>
<organism evidence="1 2">
    <name type="scientific">Sediminicurvatus halobius</name>
    <dbReference type="NCBI Taxonomy" id="2182432"/>
    <lineage>
        <taxon>Bacteria</taxon>
        <taxon>Pseudomonadati</taxon>
        <taxon>Pseudomonadota</taxon>
        <taxon>Gammaproteobacteria</taxon>
        <taxon>Chromatiales</taxon>
        <taxon>Ectothiorhodospiraceae</taxon>
        <taxon>Sediminicurvatus</taxon>
    </lineage>
</organism>
<evidence type="ECO:0000313" key="2">
    <source>
        <dbReference type="Proteomes" id="UP000245474"/>
    </source>
</evidence>
<sequence length="201" mass="21258">MTTGWQLDGTYFEACTCTGACPCLFGGDPTEKTCDALVAWHIDHGHYQDVRLDGLSLAMALHAPGNMTAGDWKVVVYVDDTADARQKDALVQIFGGQAGGHPAALAAFVGEVMAVESVPLAFTEEGRRLGVRIGDRGDARIEAIEGQGGGEARISGHPVAVSPGNDLVVASSQRVSYHGHGIELDVSHRVAYYARFQYAAA</sequence>